<dbReference type="EMBL" id="JMQC01000008">
    <property type="protein sequence ID" value="KFM98708.1"/>
    <property type="molecule type" value="Genomic_DNA"/>
</dbReference>
<name>A0A090YIR4_9BACI</name>
<keyword evidence="1" id="KW-0472">Membrane</keyword>
<sequence>MLDDMIKVLQIIYFIVSIAWIAAQASKKDDE</sequence>
<dbReference type="Proteomes" id="UP000029389">
    <property type="component" value="Unassembled WGS sequence"/>
</dbReference>
<evidence type="ECO:0000313" key="3">
    <source>
        <dbReference type="Proteomes" id="UP000029389"/>
    </source>
</evidence>
<reference evidence="2 3" key="1">
    <citation type="submission" date="2014-04" db="EMBL/GenBank/DDBJ databases">
        <authorList>
            <person name="Bishop-Lilly K.A."/>
            <person name="Broomall S.M."/>
            <person name="Chain P.S."/>
            <person name="Chertkov O."/>
            <person name="Coyne S.R."/>
            <person name="Daligault H.E."/>
            <person name="Davenport K.W."/>
            <person name="Erkkila T."/>
            <person name="Frey K.G."/>
            <person name="Gibbons H.S."/>
            <person name="Gu W."/>
            <person name="Jaissle J."/>
            <person name="Johnson S.L."/>
            <person name="Koroleva G.I."/>
            <person name="Ladner J.T."/>
            <person name="Lo C.-C."/>
            <person name="Minogue T.D."/>
            <person name="Munk C."/>
            <person name="Palacios G.F."/>
            <person name="Redden C.L."/>
            <person name="Rosenzweig C.N."/>
            <person name="Scholz M.B."/>
            <person name="Teshima H."/>
            <person name="Xu Y."/>
        </authorList>
    </citation>
    <scope>NUCLEOTIDE SEQUENCE [LARGE SCALE GENOMIC DNA]</scope>
    <source>
        <strain evidence="2 3">BHP</strain>
    </source>
</reference>
<organism evidence="2 3">
    <name type="scientific">Bacillus clarus</name>
    <dbReference type="NCBI Taxonomy" id="2338372"/>
    <lineage>
        <taxon>Bacteria</taxon>
        <taxon>Bacillati</taxon>
        <taxon>Bacillota</taxon>
        <taxon>Bacilli</taxon>
        <taxon>Bacillales</taxon>
        <taxon>Bacillaceae</taxon>
        <taxon>Bacillus</taxon>
        <taxon>Bacillus cereus group</taxon>
    </lineage>
</organism>
<gene>
    <name evidence="2" type="ORF">DJ93_365</name>
</gene>
<proteinExistence type="predicted"/>
<comment type="caution">
    <text evidence="2">The sequence shown here is derived from an EMBL/GenBank/DDBJ whole genome shotgun (WGS) entry which is preliminary data.</text>
</comment>
<dbReference type="AlphaFoldDB" id="A0A090YIR4"/>
<evidence type="ECO:0000313" key="2">
    <source>
        <dbReference type="EMBL" id="KFM98708.1"/>
    </source>
</evidence>
<evidence type="ECO:0000256" key="1">
    <source>
        <dbReference type="SAM" id="Phobius"/>
    </source>
</evidence>
<protein>
    <submittedName>
        <fullName evidence="2">Putative membrane protein</fullName>
    </submittedName>
</protein>
<keyword evidence="1" id="KW-0812">Transmembrane</keyword>
<accession>A0A090YIR4</accession>
<keyword evidence="1" id="KW-1133">Transmembrane helix</keyword>
<feature type="transmembrane region" description="Helical" evidence="1">
    <location>
        <begin position="6"/>
        <end position="23"/>
    </location>
</feature>